<evidence type="ECO:0000313" key="5">
    <source>
        <dbReference type="Proteomes" id="UP000694408"/>
    </source>
</evidence>
<protein>
    <recommendedName>
        <fullName evidence="3">DUF4200 domain-containing protein</fullName>
    </recommendedName>
</protein>
<evidence type="ECO:0000259" key="3">
    <source>
        <dbReference type="Pfam" id="PF13863"/>
    </source>
</evidence>
<dbReference type="GO" id="GO:0007286">
    <property type="term" value="P:spermatid development"/>
    <property type="evidence" value="ECO:0007669"/>
    <property type="project" value="TreeGrafter"/>
</dbReference>
<evidence type="ECO:0000313" key="4">
    <source>
        <dbReference type="Ensembl" id="ENSJHYP00000001486.1"/>
    </source>
</evidence>
<dbReference type="InterPro" id="IPR051147">
    <property type="entry name" value="CFAP_domain-containing"/>
</dbReference>
<feature type="domain" description="DUF4200" evidence="3">
    <location>
        <begin position="159"/>
        <end position="247"/>
    </location>
</feature>
<dbReference type="Ensembl" id="ENSJHYT00000001869.1">
    <property type="protein sequence ID" value="ENSJHYP00000001486.1"/>
    <property type="gene ID" value="ENSJHYG00000001290.1"/>
</dbReference>
<dbReference type="GO" id="GO:0005856">
    <property type="term" value="C:cytoskeleton"/>
    <property type="evidence" value="ECO:0007669"/>
    <property type="project" value="UniProtKB-ARBA"/>
</dbReference>
<proteinExistence type="predicted"/>
<reference evidence="4" key="2">
    <citation type="submission" date="2025-09" db="UniProtKB">
        <authorList>
            <consortium name="Ensembl"/>
        </authorList>
    </citation>
    <scope>IDENTIFICATION</scope>
</reference>
<dbReference type="AlphaFoldDB" id="A0A8C5IF21"/>
<evidence type="ECO:0000256" key="1">
    <source>
        <dbReference type="ARBA" id="ARBA00023054"/>
    </source>
</evidence>
<organism evidence="4 5">
    <name type="scientific">Junco hyemalis</name>
    <name type="common">Dark-eyed junco</name>
    <dbReference type="NCBI Taxonomy" id="40217"/>
    <lineage>
        <taxon>Eukaryota</taxon>
        <taxon>Metazoa</taxon>
        <taxon>Chordata</taxon>
        <taxon>Craniata</taxon>
        <taxon>Vertebrata</taxon>
        <taxon>Euteleostomi</taxon>
        <taxon>Archelosauria</taxon>
        <taxon>Archosauria</taxon>
        <taxon>Dinosauria</taxon>
        <taxon>Saurischia</taxon>
        <taxon>Theropoda</taxon>
        <taxon>Coelurosauria</taxon>
        <taxon>Aves</taxon>
        <taxon>Neognathae</taxon>
        <taxon>Neoaves</taxon>
        <taxon>Telluraves</taxon>
        <taxon>Australaves</taxon>
        <taxon>Passeriformes</taxon>
        <taxon>Passerellidae</taxon>
        <taxon>Junco</taxon>
    </lineage>
</organism>
<keyword evidence="5" id="KW-1185">Reference proteome</keyword>
<accession>A0A8C5IF21</accession>
<keyword evidence="1 2" id="KW-0175">Coiled coil</keyword>
<feature type="coiled-coil region" evidence="2">
    <location>
        <begin position="181"/>
        <end position="231"/>
    </location>
</feature>
<dbReference type="Proteomes" id="UP000694408">
    <property type="component" value="Unplaced"/>
</dbReference>
<dbReference type="Pfam" id="PF13863">
    <property type="entry name" value="DUF4200"/>
    <property type="match status" value="1"/>
</dbReference>
<dbReference type="PANTHER" id="PTHR21683">
    <property type="entry name" value="COILED-COIL DOMAIN-CONTAINING PROTEIN 42 LIKE-2-LIKE-RELATED"/>
    <property type="match status" value="1"/>
</dbReference>
<dbReference type="PANTHER" id="PTHR21683:SF8">
    <property type="entry name" value="COILED-COIL DOMAIN-CONTAINING PROTEIN 42"/>
    <property type="match status" value="1"/>
</dbReference>
<dbReference type="OMA" id="HIELMEE"/>
<feature type="coiled-coil region" evidence="2">
    <location>
        <begin position="278"/>
        <end position="327"/>
    </location>
</feature>
<sequence>MSPWLLPCLAKLHPFRAVPNSHPFPAPIPHLLLSLPCYPLPCPGYSGGPCRGGLGVPRWGWGPACPQDTAQLRSSLPGCRVSWGHAWQGAAGSRGGLHQLLHLCAEEDEGGAADGEGCGGDRGGEEAGTCLGGFAEWQGRRGVALAVAALSPQLWCCQAFAERMKTLAEQWRDLHARRAQLKAHENERLRTQALKKAKQEKVENSKKETELLRARRELDDLRKKHQKLSKKLLMYSPFKRYLEDVVENSQFRDIDDIISYYKALLRTRKDLLQSQWWHRQLMEQGKGLQQQLRAEKEAEMLQCRNDLVQLKESFDQAQSDIQQWEERWATVQDRQARKAVELRSLTMAIHSLFHTASTRLQPQGRVAAGDSHRQLDMVTISALS</sequence>
<evidence type="ECO:0000256" key="2">
    <source>
        <dbReference type="SAM" id="Coils"/>
    </source>
</evidence>
<name>A0A8C5IF21_JUNHY</name>
<reference evidence="4" key="1">
    <citation type="submission" date="2025-08" db="UniProtKB">
        <authorList>
            <consortium name="Ensembl"/>
        </authorList>
    </citation>
    <scope>IDENTIFICATION</scope>
</reference>
<dbReference type="InterPro" id="IPR025252">
    <property type="entry name" value="DUF4200"/>
</dbReference>